<accession>A0A0P5YGX9</accession>
<protein>
    <submittedName>
        <fullName evidence="1">Uncharacterized protein</fullName>
    </submittedName>
</protein>
<evidence type="ECO:0000313" key="1">
    <source>
        <dbReference type="EMBL" id="JAN50897.1"/>
    </source>
</evidence>
<dbReference type="EMBL" id="GDIQ01043840">
    <property type="protein sequence ID" value="JAN50897.1"/>
    <property type="molecule type" value="Transcribed_RNA"/>
</dbReference>
<proteinExistence type="predicted"/>
<name>A0A0P5YGX9_9CRUS</name>
<sequence length="54" mass="6408">MNESRYDQTVCTKLTESKILLIPINFLKFFRRNLPIFYLQSLSTNIDSPSIIKR</sequence>
<dbReference type="AlphaFoldDB" id="A0A0P5YGX9"/>
<reference evidence="1" key="1">
    <citation type="submission" date="2015-10" db="EMBL/GenBank/DDBJ databases">
        <title>EvidentialGene: Evidence-directed Construction of Complete mRNA Transcriptomes without Genomes.</title>
        <authorList>
            <person name="Gilbert D.G."/>
        </authorList>
    </citation>
    <scope>NUCLEOTIDE SEQUENCE</scope>
</reference>
<organism evidence="1">
    <name type="scientific">Daphnia magna</name>
    <dbReference type="NCBI Taxonomy" id="35525"/>
    <lineage>
        <taxon>Eukaryota</taxon>
        <taxon>Metazoa</taxon>
        <taxon>Ecdysozoa</taxon>
        <taxon>Arthropoda</taxon>
        <taxon>Crustacea</taxon>
        <taxon>Branchiopoda</taxon>
        <taxon>Diplostraca</taxon>
        <taxon>Cladocera</taxon>
        <taxon>Anomopoda</taxon>
        <taxon>Daphniidae</taxon>
        <taxon>Daphnia</taxon>
    </lineage>
</organism>